<sequence>MTPQQFIDAALWFPETRETEPFGPGILVYKVREKVFALLMPGDTERPARISLKCDPGLALELRAQYPSVVPGYHLNKRHWNTVALDGTVPDDELAEMLRHSYERVVAGMRRADRDRLTAVLGDDLPPLPGNA</sequence>
<proteinExistence type="predicted"/>
<dbReference type="Proteomes" id="UP001165685">
    <property type="component" value="Unassembled WGS sequence"/>
</dbReference>
<keyword evidence="2" id="KW-1185">Reference proteome</keyword>
<dbReference type="GO" id="GO:0003677">
    <property type="term" value="F:DNA binding"/>
    <property type="evidence" value="ECO:0007669"/>
    <property type="project" value="UniProtKB-KW"/>
</dbReference>
<evidence type="ECO:0000313" key="1">
    <source>
        <dbReference type="EMBL" id="MDA2803303.1"/>
    </source>
</evidence>
<dbReference type="RefSeq" id="WP_270675632.1">
    <property type="nucleotide sequence ID" value="NZ_JAQFWP010000002.1"/>
</dbReference>
<keyword evidence="1" id="KW-0238">DNA-binding</keyword>
<accession>A0ABT4TF22</accession>
<dbReference type="SUPFAM" id="SSF142906">
    <property type="entry name" value="YjbR-like"/>
    <property type="match status" value="1"/>
</dbReference>
<comment type="caution">
    <text evidence="1">The sequence shown here is derived from an EMBL/GenBank/DDBJ whole genome shotgun (WGS) entry which is preliminary data.</text>
</comment>
<name>A0ABT4TF22_9ACTN</name>
<dbReference type="InterPro" id="IPR007351">
    <property type="entry name" value="YjbR"/>
</dbReference>
<dbReference type="Gene3D" id="3.90.1150.30">
    <property type="match status" value="1"/>
</dbReference>
<protein>
    <submittedName>
        <fullName evidence="1">MmcQ/YjbR family DNA-binding protein</fullName>
    </submittedName>
</protein>
<evidence type="ECO:0000313" key="2">
    <source>
        <dbReference type="Proteomes" id="UP001165685"/>
    </source>
</evidence>
<organism evidence="1 2">
    <name type="scientific">Nocardiopsis suaedae</name>
    <dbReference type="NCBI Taxonomy" id="3018444"/>
    <lineage>
        <taxon>Bacteria</taxon>
        <taxon>Bacillati</taxon>
        <taxon>Actinomycetota</taxon>
        <taxon>Actinomycetes</taxon>
        <taxon>Streptosporangiales</taxon>
        <taxon>Nocardiopsidaceae</taxon>
        <taxon>Nocardiopsis</taxon>
    </lineage>
</organism>
<dbReference type="InterPro" id="IPR038056">
    <property type="entry name" value="YjbR-like_sf"/>
</dbReference>
<reference evidence="1" key="1">
    <citation type="submission" date="2023-01" db="EMBL/GenBank/DDBJ databases">
        <title>Draft genome sequence of Nocardiopsis sp. LSu2-4 isolated from halophytes.</title>
        <authorList>
            <person name="Duangmal K."/>
            <person name="Chantavorakit T."/>
        </authorList>
    </citation>
    <scope>NUCLEOTIDE SEQUENCE</scope>
    <source>
        <strain evidence="1">LSu2-4</strain>
    </source>
</reference>
<dbReference type="PANTHER" id="PTHR35145:SF1">
    <property type="entry name" value="CYTOPLASMIC PROTEIN"/>
    <property type="match status" value="1"/>
</dbReference>
<dbReference type="Pfam" id="PF04237">
    <property type="entry name" value="YjbR"/>
    <property type="match status" value="1"/>
</dbReference>
<gene>
    <name evidence="1" type="ORF">O4U47_02160</name>
</gene>
<dbReference type="PANTHER" id="PTHR35145">
    <property type="entry name" value="CYTOPLASMIC PROTEIN-RELATED"/>
    <property type="match status" value="1"/>
</dbReference>
<dbReference type="EMBL" id="JAQFWP010000002">
    <property type="protein sequence ID" value="MDA2803303.1"/>
    <property type="molecule type" value="Genomic_DNA"/>
</dbReference>
<dbReference type="InterPro" id="IPR058532">
    <property type="entry name" value="YjbR/MT2646/Rv2570-like"/>
</dbReference>